<evidence type="ECO:0000256" key="3">
    <source>
        <dbReference type="ARBA" id="ARBA00022833"/>
    </source>
</evidence>
<dbReference type="GO" id="GO:0008270">
    <property type="term" value="F:zinc ion binding"/>
    <property type="evidence" value="ECO:0007669"/>
    <property type="project" value="TreeGrafter"/>
</dbReference>
<comment type="cofactor">
    <cofactor evidence="1">
        <name>Zn(2+)</name>
        <dbReference type="ChEBI" id="CHEBI:29105"/>
    </cofactor>
</comment>
<dbReference type="OrthoDB" id="35652at2759"/>
<dbReference type="STRING" id="1036808.A0A0C3DEF1"/>
<evidence type="ECO:0000313" key="5">
    <source>
        <dbReference type="EMBL" id="KIM59070.1"/>
    </source>
</evidence>
<dbReference type="GO" id="GO:0004332">
    <property type="term" value="F:fructose-bisphosphate aldolase activity"/>
    <property type="evidence" value="ECO:0007669"/>
    <property type="project" value="InterPro"/>
</dbReference>
<dbReference type="Proteomes" id="UP000053989">
    <property type="component" value="Unassembled WGS sequence"/>
</dbReference>
<sequence length="82" mass="8791">DIKALILQVSQGGCAFFAGKGPPNDNQQASITGLIDAAHHILAVAKSYNVAAVLHSDLCQEASPLVRHHARNRRRVLQTRPG</sequence>
<evidence type="ECO:0000256" key="4">
    <source>
        <dbReference type="ARBA" id="ARBA00023239"/>
    </source>
</evidence>
<gene>
    <name evidence="5" type="ORF">SCLCIDRAFT_1188397</name>
</gene>
<dbReference type="GO" id="GO:0005829">
    <property type="term" value="C:cytosol"/>
    <property type="evidence" value="ECO:0007669"/>
    <property type="project" value="TreeGrafter"/>
</dbReference>
<dbReference type="HOGENOM" id="CLU_194954_0_0_1"/>
<name>A0A0C3DEF1_9AGAM</name>
<dbReference type="InterPro" id="IPR006411">
    <property type="entry name" value="Fruct_bisP_bact"/>
</dbReference>
<organism evidence="5 6">
    <name type="scientific">Scleroderma citrinum Foug A</name>
    <dbReference type="NCBI Taxonomy" id="1036808"/>
    <lineage>
        <taxon>Eukaryota</taxon>
        <taxon>Fungi</taxon>
        <taxon>Dikarya</taxon>
        <taxon>Basidiomycota</taxon>
        <taxon>Agaricomycotina</taxon>
        <taxon>Agaricomycetes</taxon>
        <taxon>Agaricomycetidae</taxon>
        <taxon>Boletales</taxon>
        <taxon>Sclerodermatineae</taxon>
        <taxon>Sclerodermataceae</taxon>
        <taxon>Scleroderma</taxon>
    </lineage>
</organism>
<keyword evidence="6" id="KW-1185">Reference proteome</keyword>
<proteinExistence type="predicted"/>
<reference evidence="6" key="2">
    <citation type="submission" date="2015-01" db="EMBL/GenBank/DDBJ databases">
        <title>Evolutionary Origins and Diversification of the Mycorrhizal Mutualists.</title>
        <authorList>
            <consortium name="DOE Joint Genome Institute"/>
            <consortium name="Mycorrhizal Genomics Consortium"/>
            <person name="Kohler A."/>
            <person name="Kuo A."/>
            <person name="Nagy L.G."/>
            <person name="Floudas D."/>
            <person name="Copeland A."/>
            <person name="Barry K.W."/>
            <person name="Cichocki N."/>
            <person name="Veneault-Fourrey C."/>
            <person name="LaButti K."/>
            <person name="Lindquist E.A."/>
            <person name="Lipzen A."/>
            <person name="Lundell T."/>
            <person name="Morin E."/>
            <person name="Murat C."/>
            <person name="Riley R."/>
            <person name="Ohm R."/>
            <person name="Sun H."/>
            <person name="Tunlid A."/>
            <person name="Henrissat B."/>
            <person name="Grigoriev I.V."/>
            <person name="Hibbett D.S."/>
            <person name="Martin F."/>
        </authorList>
    </citation>
    <scope>NUCLEOTIDE SEQUENCE [LARGE SCALE GENOMIC DNA]</scope>
    <source>
        <strain evidence="6">Foug A</strain>
    </source>
</reference>
<feature type="non-terminal residue" evidence="5">
    <location>
        <position position="82"/>
    </location>
</feature>
<dbReference type="InParanoid" id="A0A0C3DEF1"/>
<keyword evidence="2" id="KW-0479">Metal-binding</keyword>
<feature type="non-terminal residue" evidence="5">
    <location>
        <position position="1"/>
    </location>
</feature>
<dbReference type="EMBL" id="KN822078">
    <property type="protein sequence ID" value="KIM59070.1"/>
    <property type="molecule type" value="Genomic_DNA"/>
</dbReference>
<dbReference type="GO" id="GO:0006096">
    <property type="term" value="P:glycolytic process"/>
    <property type="evidence" value="ECO:0007669"/>
    <property type="project" value="InterPro"/>
</dbReference>
<accession>A0A0C3DEF1</accession>
<dbReference type="GO" id="GO:0006094">
    <property type="term" value="P:gluconeogenesis"/>
    <property type="evidence" value="ECO:0007669"/>
    <property type="project" value="TreeGrafter"/>
</dbReference>
<reference evidence="5 6" key="1">
    <citation type="submission" date="2014-04" db="EMBL/GenBank/DDBJ databases">
        <authorList>
            <consortium name="DOE Joint Genome Institute"/>
            <person name="Kuo A."/>
            <person name="Kohler A."/>
            <person name="Nagy L.G."/>
            <person name="Floudas D."/>
            <person name="Copeland A."/>
            <person name="Barry K.W."/>
            <person name="Cichocki N."/>
            <person name="Veneault-Fourrey C."/>
            <person name="LaButti K."/>
            <person name="Lindquist E.A."/>
            <person name="Lipzen A."/>
            <person name="Lundell T."/>
            <person name="Morin E."/>
            <person name="Murat C."/>
            <person name="Sun H."/>
            <person name="Tunlid A."/>
            <person name="Henrissat B."/>
            <person name="Grigoriev I.V."/>
            <person name="Hibbett D.S."/>
            <person name="Martin F."/>
            <person name="Nordberg H.P."/>
            <person name="Cantor M.N."/>
            <person name="Hua S.X."/>
        </authorList>
    </citation>
    <scope>NUCLEOTIDE SEQUENCE [LARGE SCALE GENOMIC DNA]</scope>
    <source>
        <strain evidence="5 6">Foug A</strain>
    </source>
</reference>
<dbReference type="AlphaFoldDB" id="A0A0C3DEF1"/>
<evidence type="ECO:0000256" key="1">
    <source>
        <dbReference type="ARBA" id="ARBA00001947"/>
    </source>
</evidence>
<evidence type="ECO:0000256" key="2">
    <source>
        <dbReference type="ARBA" id="ARBA00022723"/>
    </source>
</evidence>
<evidence type="ECO:0008006" key="7">
    <source>
        <dbReference type="Google" id="ProtNLM"/>
    </source>
</evidence>
<evidence type="ECO:0000313" key="6">
    <source>
        <dbReference type="Proteomes" id="UP000053989"/>
    </source>
</evidence>
<dbReference type="PANTHER" id="PTHR30559:SF0">
    <property type="entry name" value="FRUCTOSE-BISPHOSPHATE ALDOLASE"/>
    <property type="match status" value="1"/>
</dbReference>
<dbReference type="PANTHER" id="PTHR30559">
    <property type="entry name" value="FRUCTOSE-BISPHOSPHATE ALDOLASE CLASS 2"/>
    <property type="match status" value="1"/>
</dbReference>
<dbReference type="SUPFAM" id="SSF51569">
    <property type="entry name" value="Aldolase"/>
    <property type="match status" value="1"/>
</dbReference>
<protein>
    <recommendedName>
        <fullName evidence="7">Fructose-bisphosphate aldolase</fullName>
    </recommendedName>
</protein>
<keyword evidence="3" id="KW-0862">Zinc</keyword>
<keyword evidence="4" id="KW-0456">Lyase</keyword>
<dbReference type="InterPro" id="IPR013785">
    <property type="entry name" value="Aldolase_TIM"/>
</dbReference>
<dbReference type="Gene3D" id="3.20.20.70">
    <property type="entry name" value="Aldolase class I"/>
    <property type="match status" value="1"/>
</dbReference>